<dbReference type="EMBL" id="LZDD01000004">
    <property type="protein sequence ID" value="OJF71188.1"/>
    <property type="molecule type" value="Genomic_DNA"/>
</dbReference>
<dbReference type="AlphaFoldDB" id="A0A1L8MKC9"/>
<dbReference type="Proteomes" id="UP000182015">
    <property type="component" value="Unassembled WGS sequence"/>
</dbReference>
<comment type="caution">
    <text evidence="1">The sequence shown here is derived from an EMBL/GenBank/DDBJ whole genome shotgun (WGS) entry which is preliminary data.</text>
</comment>
<protein>
    <submittedName>
        <fullName evidence="1">Uncharacterized protein</fullName>
    </submittedName>
</protein>
<evidence type="ECO:0000313" key="1">
    <source>
        <dbReference type="EMBL" id="OJF71188.1"/>
    </source>
</evidence>
<dbReference type="OrthoDB" id="2237497at2"/>
<reference evidence="2" key="1">
    <citation type="submission" date="2016-06" db="EMBL/GenBank/DDBJ databases">
        <authorList>
            <person name="de Vries S.P.W."/>
            <person name="Hadjirin N.F."/>
            <person name="Lay E.M."/>
            <person name="Zadoks R.N."/>
            <person name="Peacock S.J."/>
            <person name="Parkhill J."/>
            <person name="Grant A.J."/>
            <person name="Mcdougall S."/>
            <person name="Holmes M.A."/>
        </authorList>
    </citation>
    <scope>NUCLEOTIDE SEQUENCE [LARGE SCALE GENOMIC DNA]</scope>
    <source>
        <strain evidence="2">NZ1587</strain>
    </source>
</reference>
<gene>
    <name evidence="1" type="ORF">A9Q68_09985</name>
</gene>
<keyword evidence="2" id="KW-1185">Reference proteome</keyword>
<proteinExistence type="predicted"/>
<evidence type="ECO:0000313" key="2">
    <source>
        <dbReference type="Proteomes" id="UP000182015"/>
    </source>
</evidence>
<organism evidence="1 2">
    <name type="scientific">Streptococcus bovimastitidis</name>
    <dbReference type="NCBI Taxonomy" id="1856638"/>
    <lineage>
        <taxon>Bacteria</taxon>
        <taxon>Bacillati</taxon>
        <taxon>Bacillota</taxon>
        <taxon>Bacilli</taxon>
        <taxon>Lactobacillales</taxon>
        <taxon>Streptococcaceae</taxon>
        <taxon>Streptococcus</taxon>
    </lineage>
</organism>
<sequence length="74" mass="8588">MYLIDAKTREELREIWLAKDFEINLKEFIDKYMPKTRGKSITQSVDKDKEAIELAESILSMPIKEIGGGDNRNI</sequence>
<accession>A0A1L8MKC9</accession>
<dbReference type="STRING" id="1856638.A9Q68_09985"/>
<name>A0A1L8MKC9_9STRE</name>